<dbReference type="Pfam" id="PF17963">
    <property type="entry name" value="Big_9"/>
    <property type="match status" value="4"/>
</dbReference>
<feature type="domain" description="Cadherin" evidence="2">
    <location>
        <begin position="4453"/>
        <end position="4569"/>
    </location>
</feature>
<dbReference type="PROSITE" id="PS50268">
    <property type="entry name" value="CADHERIN_2"/>
    <property type="match status" value="4"/>
</dbReference>
<evidence type="ECO:0000313" key="4">
    <source>
        <dbReference type="Proteomes" id="UP000320672"/>
    </source>
</evidence>
<reference evidence="3 4" key="1">
    <citation type="submission" date="2019-02" db="EMBL/GenBank/DDBJ databases">
        <title>Deep-cultivation of Planctomycetes and their phenomic and genomic characterization uncovers novel biology.</title>
        <authorList>
            <person name="Wiegand S."/>
            <person name="Jogler M."/>
            <person name="Boedeker C."/>
            <person name="Pinto D."/>
            <person name="Vollmers J."/>
            <person name="Rivas-Marin E."/>
            <person name="Kohn T."/>
            <person name="Peeters S.H."/>
            <person name="Heuer A."/>
            <person name="Rast P."/>
            <person name="Oberbeckmann S."/>
            <person name="Bunk B."/>
            <person name="Jeske O."/>
            <person name="Meyerdierks A."/>
            <person name="Storesund J.E."/>
            <person name="Kallscheuer N."/>
            <person name="Luecker S."/>
            <person name="Lage O.M."/>
            <person name="Pohl T."/>
            <person name="Merkel B.J."/>
            <person name="Hornburger P."/>
            <person name="Mueller R.-W."/>
            <person name="Bruemmer F."/>
            <person name="Labrenz M."/>
            <person name="Spormann A.M."/>
            <person name="Op den Camp H."/>
            <person name="Overmann J."/>
            <person name="Amann R."/>
            <person name="Jetten M.S.M."/>
            <person name="Mascher T."/>
            <person name="Medema M.H."/>
            <person name="Devos D.P."/>
            <person name="Kaster A.-K."/>
            <person name="Ovreas L."/>
            <person name="Rohde M."/>
            <person name="Galperin M.Y."/>
            <person name="Jogler C."/>
        </authorList>
    </citation>
    <scope>NUCLEOTIDE SEQUENCE [LARGE SCALE GENOMIC DNA]</scope>
    <source>
        <strain evidence="3 4">FF011L</strain>
    </source>
</reference>
<dbReference type="Gene3D" id="2.60.120.380">
    <property type="match status" value="1"/>
</dbReference>
<evidence type="ECO:0000259" key="2">
    <source>
        <dbReference type="PROSITE" id="PS50268"/>
    </source>
</evidence>
<dbReference type="Pfam" id="PF20009">
    <property type="entry name" value="GEVED"/>
    <property type="match status" value="1"/>
</dbReference>
<sequence length="6821" mass="718612">MARRRPTPANSRDKRNRMKSSLRQRRLLHQSLEKREMLAGDLDLISVNPNADAIFSRSSPNLLDSGPTELTFRFGGGSDLQPASLDQGIRISYAGDDQQLGTADDQIVQPGWLGLGETDTVVVARFAQPLEDGRYRIEVFGTDNPVAGMEAVRNVDGDIFQPQIAGTDRDTLDFELELGARVQGVVPQPVIRDANGDLQHQTDTIHVYFDDNDLFAGGGTSTLSDRQFYQLIRTEDTVSSGDDTVFLPDSVNVVEFEQQLAPNPSGPGTVPVQVRVNRVELTFSGDINALAGSGAFRLKVGSSDPLGQASSPLQPAIIPIVGDPADSVATSQLIATLTNSTAVTLSSTIADIGLPFDYPGGESEPGHRDIEEQSHYLGGEGDGTAGIQTRYFNFALNRSYGTNASGQPLQTLINPEQMQRIREIYDIYGQLLGVQFVETVDQGTTVVVGDMFPNGEVSGPGAPFGVAGAGLAIMDSAETWDNSYGGDFFHTAIHELGHSNGLGHTYEQPGGTVQGNETLYSGSSTEWAFPGDVDIVHGLNLYRPDNRDVDMYRLDLPAGSSGELILETFAERRLGGSLLNSELVLYKQVGSGPLVQVAANDDAYGDDAALSVQLPAEDENTAYFVGVTARGNGDFDPQRDGTGSGGSSEGAYDLLVRFKSNTGATITDAAGTPIDGDGDGTPGGAFDFWFQTADAANTLFVDASAPVGVNDGSTASPFREIDLALSAASEGDIVRIVGNAGADGIVGLADDNFAGAADNLSYVIGKGLNNSTLKDGKNLIVPKGVTVMVDAGVILKMADSRIAVGSGSNGVDLSGGAFQVLGVPHLPVFMTSYNDSTKGLENNPLNVSPGQGDWGGIDIRNGVDRGEGRTDLEREGIFVNYIAGADLRYGGGLVEVNGTNQAIAPIRMDSARPTILNNLFHQNSGAALSADPSSFEETNFTSSRYQSDEAFVPDYDRVGPQIYANTILDNSINGLLIRIDTAAGGEREQLNVAGRFDDTEVTHILGDNLIITGNPSGSVQHTQPAPPTTVAFGNVAAPSGSAGLAAGTYQYKISYIDAYGVESLPTDATDDFVLNTAGEAIRLTGLPTAGNEVVPAGGQTPAAEAPYVSRRLYRSVDGSGVFELVAELNRSSTTYVDGRATPDNVTPFNPVGESYRARPDARLVVDPGIVIKGSDVRIETGFGADLIAEGTEGRPVIFTSRSDDRYGAGGTFDTDLNGFTEGAAGDWAGIYSRPFSRISLDHAVVAYAGGTSSVNGTSVSFSAIELQQSFARIANTTFEANSGLAQGGSRVGLGPHDSSVIFAVGAQPAILNNRFIDMSAGTAAISINVNSLNSTALDDFGRQTGEVDLIDHPPGNVGPLVFGNQIDAGGLAGMRVRAEMLTTESVWDDTDIVHIVQGDITAPDLHTYGGLRLQSHPEESLVVKFGAGAELIAGGRPLDIEDRVGGIVQVIGSPGFPVILTSLGDDSVGAGLDTQGQPTLDTNGNGSSVGSPGDWGGILFTEFTHDRNVEVITEKEGAIGAAGDLNGTSANSQTLGLLATGEKSADENLRLGYTIHGTIASPGDVDVYSFLGTAGTPVWIDVDRTVNRLDSVIELIDGSGTVIATSDNSHDEQLLGALPFVQAGENALPMQKSPSAVLNGNGTYRDFYTTNPDDAGMRLILPGVEGSQQQYFVRITGAAQSSGIYQMQLRLQETDEFAGSTVRYADIRYADIGIKTEGLPSHSFLTGEGSVTNGAIDLGNIGNSDRAAISVAGDLTEGRTFNQFSFKVERDSIQKQADPVNPDNIDAGEEIFTSLSIDVDFADGAGRPDTSILLYYRGIDPNAPAQLVMIGTDSNIAGDRGGPGEGADLDDQTRGSVGQRDPFLGTVELRGGFYELLVVSNTLIPTEMDQYFEPSTSYPNFRLEPISSVVRIAEDRFSDATVRQSTASGPISVAFDVVKEAGTGQTNTTPYALGDVPLFIVGNSNNNTSRLYANNAQIGVTEAIIGNDFSRVGPIALHPAGYVYGYTGEISTGETDANTSTFYRLDDAGNGSLQTFGSSGISTFETYLNTATPPVRVVGTPVGTGTTRNGDGMLFSGLAYRVTGGNNDTLRLYGVASRGNGTVTFPQPTGYNAASSDAPLGEQDAPARNYIYRLDPTTGAAISASSSGDRTGNRRASGAGTDAVELGRVAPDLPGMPSPIVGSATFKADYEAYLDVFGDIVGLTAVGNDLYAVTDTGALTIIRSSQLGDTSGNRNGDRPIGEFVGFVSDDIGNPIEFTALTTGPRNVADGYDGNGERSSFPYAETLFGTDSSGNLFTFDTSGVLENKVGFGETNVATGVSSIKGIAFSNLDVNLWHQTNNQQASAAGHGTLATEDGARRAADGQYSLYFGYDSDINESSEWDGQYNPTARTANAYNFAGGAHGSVQSHSIDLSDYSGQDEPTLYFNYLLETEDKEAIPFEADHALDALRVYVSSVDNPDWVLVATNNGEKDDDYSEFNDSLDEFDFRYNGFVDETVEFTQELFDANQWRQARISLAPWAGDSDVRIRYEFDSAGEVSPYSMEMRANSPDRMLDENNLSFVLSPSTAVLKYFEFDFGLVLDTPSGSAIANGATIELTPRDNVTLLPTGPAITYTFHDLDSGTPAPVNAISYRISDSAGAVADAIRLAIQADFGISNSAQSDARLGVESVNPGEHVSIVTSALPAAMVVEEFGVNNFLATSIPVSVGMNSVEIRDALRQGLAAGLNPADPTALDTYQVFGDTVRTFGLSVSDAGPLTVFGGEYANVNLPGAHSGVYQGIDSQGFGSSQTDSLRVAGRRGENNNFNGIFIDDVIIGFAERGEVAFNGLVSEQPNTTGNPYFDPKIISGGLQPGEVEEGKFQVEIRSSAEYAVVSEFPFNFYFRDFDTNDWIGQATALSFETIDGPSLSDGDRFQLSDGWRTLTFEFDANDAVGSSTGVLPGNIRVGFSPNDSAAQIAVAVRDAINSNSVQQSFGVSASSPGGETAGAVLADWIILQGDASSDLNGGSNYTLTKADGTIVPVTSVNYGGVDTIGTDSGDSNRFRDQGQVLLQGNRISFSESFGIFADAGSRSTALAPLAGSEAPHPGSPQAFTTTNPDNLAPGVVIVNNVLFSNEDGGIRISGDSGTDTVQPFARLVNNTIYGTRNGDSGIRIDERAAPTLLNNAVTNSRYGIEVVGTTGPIEQFATLYWNNTTNTTGIGQGAVPISVPSSEAVFFDPSTGNFYPGEGSRLIDSSNGSTDERSSIRALKTALGISFSPILAPAVDITGQRRIDDATVNNTSGTGENLFVDRGAQDRSDFDGPIATLQQPLDNDAEGRDQDSSETFVRLIEGTLNQFIIQLDESSGTGPDPATVISESLIVTEDGRRLVAGVDYTFGYSTTSRKIVLTSSAGIWQPNSVYEITLNNRDRLVLQTQDGASIADGDQITITDSNGASVLFEFDSGYVLQLDSSLVMDVTTDIASFTDGSTFSITAPDGTVGTFEFNRFGNVSGSNVEVDLQSAVSAEDIRDAIFDAINEPTVSASLNLVPVKVGESQIQLGTVEGHVVTENQTGIELSGTARGVSDGDRFAYTTDIGTITFEFKETGYDVADLDAETDQVIEFSRSDSASEIGQAIVDAVRAQDLSLATARVIEGERVYLGGRPIDQLDLLQGSSLSITGTPGLTSGLTLTVPAAADGAIADGHRFSVTVNGNTTFFQVSTDPLRNSSDRLVFVTSSASATAIATKIAEAIDSEYSELNSTATDNVILLGEPNAEITPLTSVSVDVLASGLVKSGINGGAISIAYIPTVGYTPDAIAGQVMGAIARSGLISTSFAPGGGTVWLTDTTAVDYFTNETIGAIKDFAGNDLKPNRANGETQFTILMPGAKLDFGDAPSAYPTLTGNNGARHTLSNDRLPRLGSEVDADLDGLPINQDDQIDTVSVLAASPASFTTSAVNTSHLDVTVTSTPVEGDTLQIEVAGSILLTFELVRAGNSAAFGNIPVLTIPGESANSLADRMSAIVETELQKAADTAGITLHTDVRRDTTELGRFTVVSVDDEDGIRISDNFQTPNSPSTVDGIFVDRDGNFLGFLNPLDPQGTDISLSVQGTGLLDAWVDFNGDGDWDDPGEQILQNVAVLDGDNRVHVQVPAAAAEGLRWARFRLSTTGNQAPEGVAIGGEVEDYQVRVERITPPTAVDDQFSLDEDGSITVAADGVLANDILTSDLVFVVAELIEEAEFGTVSLNDDGSFIYDAAEGFYGTDTFTYRISGEQPIGAAGSPHVIVRSGQIATVTITVNPVNDVPVVADTNHSVLEDAPAGLTITAAQLFAGDPLDPADDAVPGAFSVSVVSPYNEEDQQLIITGINNDAAILDADAAPPTLLADGEHTFTSLQGQTITARFSGGALVDLTYFPSGDYNTDNPQGGLAELFDSFTFTVYDDGAVRDIDGLFRDPALRPEYAIATATISVTPVNDQPFIPTSGADAVEQEITVLEDSPIYDLPWTVVKPGPDSAVDEAGQTVAYALTSVSGDATATFTQLPTIDSNGRLHFELAPNRNGTMVFDVVPEDNGNTDAAIGDDAVGDPVRLTISITAVNDAPEFSVAFPTFSVLEQDDDSIAVNHQWATDVRPGPLTAVDEQSPAQSVQFTLVPDATNPVGLFAVAPTIAPDGTLNFTPAENAVGTALFVVTAADGANSDPAIPANPPTPGDEDTSTPVTLTIHVRPVNDKPLIDTEVAGTSDPTPETDDNWSVSSTGEITYTLREDNVDAGAAPGQYAINAIGMGGRIGLLDVFNAGPYLNAALDTNEEITDPAGDLGGGQGLQVLAVDTTLPAVPSPTLFPVMTTLGGRIDAEFDPVTGFITRLLYTPPTDQNSITDANPDSFTYTVGDNGQTWDLPPVPGAIGGLLPDPQIQTNTVYLVLNPINDAPIFTVPGSTTDVNGDIQSTVELLERDDESQPYSIVWADPVQVGPTTATDETADQTLQFELVEQSVSPSALFETAPVINPDGTLVFTPRMDAVGSAVYVVTAVDTGDTDATNPANRNVSVPVTLTIQVRPVNDNPVIDSSVAGTSDLTPEVDDNWSVSNTGEITFTLREDNVDSTATPASYVLDAVGSARIGLLDVFNAGPYFNGTDLNEEDGTLGGNQQLEILSFDGTTTLGGTVSAIMSGGVIVQLLYTPPTDLNSVTDPTADSFTYTVTDDGRTWELAPGADDLTADPLTATNTVHFILNPINDAPIFTVPGSTTDVNGDIQSTVELLERDDESQPYSIVWADPVLVGPTTATDEIADQTLQFELVEQSVSPSALFETAPVINPDGTLVFTPRMDAVGSAVYVVTAIDSGDTDATNPANRNVSVPVTLTIQVRPVNDNPVIDSSVAPSNGANFDLDDQWEVTDTGEIIFTLREDNASPITALPGQYVIDANGSFARIGLLDVFNAGPYFNGTDLNEEDTNTLGGSQTLEIVDFDGTTTLGGTVSAIMVGGEITQLLYTPPTNLNSVTNPTADSFTYTVSDNGETWELAPGADGLVGDPLEATNTVHFILNPINDAPQFTANPSVADVNGNIQSTIEVLERDDNSPYLIQWASGYQTGPSSALDELAAQGRSFNVVQMASSPNDLLVGDVEVSDTGILQFTPGVDQVGEAVFVITLVDEGNSVPPNAADRDTSIPVTLTIQIRPVNDAPRIDASLTNSNINLGPDEQSSVDGLGQITYVLPEDNSQAVPNAATPYVLNAEGTTGGLIGLLDVFNAGPDNEEDATTLGGNQKLRISSFDLQTRLGGQIDAETDVNGNIIRLLYTPPENTNSDFSTPDSFTYRVLDDGQTWQLGSGLSDDNQGEENTVFFVLNPVNDAPVFDAAFDSYTVIEDRVTVEVADYARSILAGPFSALDEIDVVNGQDIEFVVTAVDQAKATLLFGSTPPQVTDDGTLIFTPAADQYGTTVFEVTLRDFGPTDPSRGDEWVSEPVLLTITIQPQNDAPQFANSLPVQFELNEDGSIDIPYEALPGEPQGLLDKFTVGPTNEGSSEAGPGGGQTLRLAEPIPASTPAGGTLTQITDSQTGRKFLRYRPQAFFNGTDSFVYSVADNGFSVSETGITTSDSKRNFFTVDLIVNAVNNSPEFSGAGDVSVVEDAGETDPNVPADQIGLSVIPSWATNIQPGPAGADDEIENESVTFVITPVDSQVAEAIFAKDDQGNLLVSADPDGTLRFQTLPNISGTALFTVYAQDDSQVPGNNRSESKQFRITVQAVNDPPTFIPGDSEITVSEDSGPYAESWATDISAGPEAEDVTPPNVRFEASIAAADMALFQSQPEIEDDGTLRFTPAANANGIVPVTIRAIDSESGTSEAVTLEIVITATPDAPVAGDDTFNVNEDDVQTLLASAIKANDNDADIASPDESLVISLKSGTTLSGATITLDANNNVVYDPSGSLLLQALAPGETTTDSFVYTLTDDNGTGLVSNEATVSLVVSGINDAPILRPDNPDVQSTGTTVIRPLDNDIDIDGSIDPTSLQITLQPAFGSIEAQPDGSLIYTPFAGFRGTDTIRYTVADNLGLRSGTGLITIASNTSPIAVNDRSGTFRGEAIDVDVTANDYDPDFVEGVDTDPNKFIDPESVVIVTAPRSGQAVVLGNGIVRYVPNAGFSGTDTFTYQVSDNLGRSSNVATVQLQVVSSRLQNPIDNVDVNDDGAVSPVDALQIINYLNRQRPTQLNTAGAWASDKAYNRGDVVLYQQQTWVANQDSPAGTEPTVGQQWFTASQPFYDVDGNQRVEPLDALRVINYLNQQSRTGRSGEAVPDIDRSDRAPTEVVYDVIYTTVPSPSKVVGAPALEFDNESGSDDDLLDLLARDSSEATVNSDEDVLDQLWRTFE</sequence>
<proteinExistence type="predicted"/>
<feature type="domain" description="Cadherin" evidence="2">
    <location>
        <begin position="5247"/>
        <end position="5337"/>
    </location>
</feature>
<dbReference type="InterPro" id="IPR010221">
    <property type="entry name" value="VCBS_dom"/>
</dbReference>
<dbReference type="NCBIfam" id="NF012211">
    <property type="entry name" value="tand_rpt_95"/>
    <property type="match status" value="3"/>
</dbReference>
<dbReference type="GO" id="GO:0008237">
    <property type="term" value="F:metallopeptidase activity"/>
    <property type="evidence" value="ECO:0007669"/>
    <property type="project" value="InterPro"/>
</dbReference>
<feature type="region of interest" description="Disordered" evidence="1">
    <location>
        <begin position="4700"/>
        <end position="4719"/>
    </location>
</feature>
<dbReference type="Proteomes" id="UP000320672">
    <property type="component" value="Chromosome"/>
</dbReference>
<evidence type="ECO:0000313" key="3">
    <source>
        <dbReference type="EMBL" id="QDS92515.1"/>
    </source>
</evidence>
<protein>
    <submittedName>
        <fullName evidence="3">Dockerin type I repeat protein</fullName>
    </submittedName>
</protein>
<dbReference type="GO" id="GO:0016020">
    <property type="term" value="C:membrane"/>
    <property type="evidence" value="ECO:0007669"/>
    <property type="project" value="InterPro"/>
</dbReference>
<keyword evidence="4" id="KW-1185">Reference proteome</keyword>
<dbReference type="SMART" id="SM00710">
    <property type="entry name" value="PbH1"/>
    <property type="match status" value="10"/>
</dbReference>
<dbReference type="EMBL" id="CP036262">
    <property type="protein sequence ID" value="QDS92515.1"/>
    <property type="molecule type" value="Genomic_DNA"/>
</dbReference>
<gene>
    <name evidence="3" type="ORF">FF011L_12620</name>
</gene>
<accession>A0A517MCB5</accession>
<dbReference type="InterPro" id="IPR002126">
    <property type="entry name" value="Cadherin-like_dom"/>
</dbReference>
<name>A0A517MCB5_9BACT</name>
<dbReference type="Gene3D" id="3.40.390.10">
    <property type="entry name" value="Collagenase (Catalytic Domain)"/>
    <property type="match status" value="1"/>
</dbReference>
<dbReference type="InterPro" id="IPR045474">
    <property type="entry name" value="GEVED"/>
</dbReference>
<dbReference type="Gene3D" id="2.60.40.3440">
    <property type="match status" value="3"/>
</dbReference>
<dbReference type="NCBIfam" id="TIGR01965">
    <property type="entry name" value="VCBS_repeat"/>
    <property type="match status" value="2"/>
</dbReference>
<dbReference type="GO" id="GO:0005509">
    <property type="term" value="F:calcium ion binding"/>
    <property type="evidence" value="ECO:0007669"/>
    <property type="project" value="InterPro"/>
</dbReference>
<dbReference type="GO" id="GO:0007156">
    <property type="term" value="P:homophilic cell adhesion via plasma membrane adhesion molecules"/>
    <property type="evidence" value="ECO:0007669"/>
    <property type="project" value="InterPro"/>
</dbReference>
<feature type="domain" description="Cadherin" evidence="2">
    <location>
        <begin position="4940"/>
        <end position="5030"/>
    </location>
</feature>
<dbReference type="SUPFAM" id="SSF55486">
    <property type="entry name" value="Metalloproteases ('zincins'), catalytic domain"/>
    <property type="match status" value="1"/>
</dbReference>
<dbReference type="KEGG" id="rml:FF011L_12620"/>
<feature type="region of interest" description="Disordered" evidence="1">
    <location>
        <begin position="1"/>
        <end position="22"/>
    </location>
</feature>
<dbReference type="InterPro" id="IPR006626">
    <property type="entry name" value="PbH1"/>
</dbReference>
<organism evidence="3 4">
    <name type="scientific">Roseimaritima multifibrata</name>
    <dbReference type="NCBI Taxonomy" id="1930274"/>
    <lineage>
        <taxon>Bacteria</taxon>
        <taxon>Pseudomonadati</taxon>
        <taxon>Planctomycetota</taxon>
        <taxon>Planctomycetia</taxon>
        <taxon>Pirellulales</taxon>
        <taxon>Pirellulaceae</taxon>
        <taxon>Roseimaritima</taxon>
    </lineage>
</organism>
<feature type="domain" description="Cadherin" evidence="2">
    <location>
        <begin position="6318"/>
        <end position="6433"/>
    </location>
</feature>
<evidence type="ECO:0000256" key="1">
    <source>
        <dbReference type="SAM" id="MobiDB-lite"/>
    </source>
</evidence>
<dbReference type="RefSeq" id="WP_145350753.1">
    <property type="nucleotide sequence ID" value="NZ_CP036262.1"/>
</dbReference>
<dbReference type="InterPro" id="IPR024079">
    <property type="entry name" value="MetalloPept_cat_dom_sf"/>
</dbReference>
<feature type="region of interest" description="Disordered" evidence="1">
    <location>
        <begin position="1838"/>
        <end position="1859"/>
    </location>
</feature>
<dbReference type="OrthoDB" id="247526at2"/>
<feature type="region of interest" description="Disordered" evidence="1">
    <location>
        <begin position="2141"/>
        <end position="2162"/>
    </location>
</feature>